<protein>
    <submittedName>
        <fullName evidence="2">Uncharacterized protein</fullName>
    </submittedName>
</protein>
<feature type="region of interest" description="Disordered" evidence="1">
    <location>
        <begin position="28"/>
        <end position="47"/>
    </location>
</feature>
<dbReference type="EMBL" id="QDEB01001925">
    <property type="protein sequence ID" value="RZC43091.1"/>
    <property type="molecule type" value="Genomic_DNA"/>
</dbReference>
<dbReference type="Proteomes" id="UP000292052">
    <property type="component" value="Unassembled WGS sequence"/>
</dbReference>
<feature type="compositionally biased region" description="Basic and acidic residues" evidence="1">
    <location>
        <begin position="32"/>
        <end position="41"/>
    </location>
</feature>
<organism evidence="2 3">
    <name type="scientific">Asbolus verrucosus</name>
    <name type="common">Desert ironclad beetle</name>
    <dbReference type="NCBI Taxonomy" id="1661398"/>
    <lineage>
        <taxon>Eukaryota</taxon>
        <taxon>Metazoa</taxon>
        <taxon>Ecdysozoa</taxon>
        <taxon>Arthropoda</taxon>
        <taxon>Hexapoda</taxon>
        <taxon>Insecta</taxon>
        <taxon>Pterygota</taxon>
        <taxon>Neoptera</taxon>
        <taxon>Endopterygota</taxon>
        <taxon>Coleoptera</taxon>
        <taxon>Polyphaga</taxon>
        <taxon>Cucujiformia</taxon>
        <taxon>Tenebrionidae</taxon>
        <taxon>Pimeliinae</taxon>
        <taxon>Asbolus</taxon>
    </lineage>
</organism>
<dbReference type="AlphaFoldDB" id="A0A482WCV3"/>
<comment type="caution">
    <text evidence="2">The sequence shown here is derived from an EMBL/GenBank/DDBJ whole genome shotgun (WGS) entry which is preliminary data.</text>
</comment>
<sequence length="81" mass="9394">MSNRYHNSFHHSSDSHFGSQFSSGFSQFGSHQDMKHADENSKSSLDLDQQYEGHFVPPHDVGFYHEGSREGWEHIKFCGYK</sequence>
<evidence type="ECO:0000313" key="2">
    <source>
        <dbReference type="EMBL" id="RZC43091.1"/>
    </source>
</evidence>
<keyword evidence="3" id="KW-1185">Reference proteome</keyword>
<dbReference type="OrthoDB" id="10516106at2759"/>
<accession>A0A482WCV3</accession>
<evidence type="ECO:0000256" key="1">
    <source>
        <dbReference type="SAM" id="MobiDB-lite"/>
    </source>
</evidence>
<evidence type="ECO:0000313" key="3">
    <source>
        <dbReference type="Proteomes" id="UP000292052"/>
    </source>
</evidence>
<name>A0A482WCV3_ASBVE</name>
<gene>
    <name evidence="2" type="ORF">BDFB_012343</name>
</gene>
<proteinExistence type="predicted"/>
<reference evidence="2 3" key="1">
    <citation type="submission" date="2017-03" db="EMBL/GenBank/DDBJ databases">
        <title>Genome of the blue death feigning beetle - Asbolus verrucosus.</title>
        <authorList>
            <person name="Rider S.D."/>
        </authorList>
    </citation>
    <scope>NUCLEOTIDE SEQUENCE [LARGE SCALE GENOMIC DNA]</scope>
    <source>
        <strain evidence="2">Butters</strain>
        <tissue evidence="2">Head and leg muscle</tissue>
    </source>
</reference>